<organism evidence="1">
    <name type="scientific">Myoviridae sp. ctiX384</name>
    <dbReference type="NCBI Taxonomy" id="2827702"/>
    <lineage>
        <taxon>Viruses</taxon>
        <taxon>Duplodnaviria</taxon>
        <taxon>Heunggongvirae</taxon>
        <taxon>Uroviricota</taxon>
        <taxon>Caudoviricetes</taxon>
    </lineage>
</organism>
<name>A0A8S5TB64_9CAUD</name>
<dbReference type="EMBL" id="BK032790">
    <property type="protein sequence ID" value="DAF60556.1"/>
    <property type="molecule type" value="Genomic_DNA"/>
</dbReference>
<reference evidence="1" key="1">
    <citation type="journal article" date="2021" name="Proc. Natl. Acad. Sci. U.S.A.">
        <title>A Catalog of Tens of Thousands of Viruses from Human Metagenomes Reveals Hidden Associations with Chronic Diseases.</title>
        <authorList>
            <person name="Tisza M.J."/>
            <person name="Buck C.B."/>
        </authorList>
    </citation>
    <scope>NUCLEOTIDE SEQUENCE</scope>
    <source>
        <strain evidence="1">CtiX384</strain>
    </source>
</reference>
<evidence type="ECO:0000313" key="1">
    <source>
        <dbReference type="EMBL" id="DAF60556.1"/>
    </source>
</evidence>
<protein>
    <submittedName>
        <fullName evidence="1">ATP synthase subunit alpha</fullName>
    </submittedName>
</protein>
<proteinExistence type="predicted"/>
<accession>A0A8S5TB64</accession>
<sequence length="70" mass="8150">MEHRVFFDKVSLMRMKQKEYFKTRSKAALEASKALEREIDNEIERVNKIIGINPSKSEPIQGNLFVNAPK</sequence>